<organism evidence="3 4">
    <name type="scientific">Candidatus Lucifugimonas marina</name>
    <dbReference type="NCBI Taxonomy" id="3038979"/>
    <lineage>
        <taxon>Bacteria</taxon>
        <taxon>Bacillati</taxon>
        <taxon>Chloroflexota</taxon>
        <taxon>Dehalococcoidia</taxon>
        <taxon>SAR202 cluster</taxon>
        <taxon>Candidatus Lucifugimonadales</taxon>
        <taxon>Candidatus Lucifugimonadaceae</taxon>
        <taxon>Candidatus Lucifugimonas</taxon>
    </lineage>
</organism>
<protein>
    <submittedName>
        <fullName evidence="3">Uncharacterized protein</fullName>
    </submittedName>
</protein>
<dbReference type="EMBL" id="WMBE01000003">
    <property type="protein sequence ID" value="MDG0867418.1"/>
    <property type="molecule type" value="Genomic_DNA"/>
</dbReference>
<sequence>MNSLRAIFVAFFIATVAVVGLGQDSATAAGHLRIAGVGGNSGNQAANAVNLDIPGTVTSRISAATYNAMSPADLRAAYDVLIFTWNSPTSLDADWATRIKPYIDLGGGVIFEDDGNIGDLAPAVIGSTWNTGGAGITLTGGPVPGLTDGIVDSFANNHLALTGWTSDFTPFITNTSFDRTDVVGLYGGSDVGCMLVQGPDMDFHGLRGASGYQGNQYNLLLNEIQFVTSGCTTNEPPECDLASPSVASIWPPNHKMVSVDVLGVTDPDDDPISITIDGITQDEPVNDKGDGNFAPDGSGVGTGTASVRAERTGTNGKNGSNGRVYEISFTADDGNGGTCTGAVNVGVPHDKKKGNDPVDDGQAYDSTVS</sequence>
<reference evidence="4" key="3">
    <citation type="submission" date="2023-06" db="EMBL/GenBank/DDBJ databases">
        <title>Pangenomics reveal diversification of enzyme families and niche specialization in globally abundant SAR202 bacteria.</title>
        <authorList>
            <person name="Saw J.H.W."/>
        </authorList>
    </citation>
    <scope>NUCLEOTIDE SEQUENCE [LARGE SCALE GENOMIC DNA]</scope>
    <source>
        <strain evidence="4">JH1073</strain>
    </source>
</reference>
<gene>
    <name evidence="2" type="ORF">GKO46_10090</name>
    <name evidence="3" type="ORF">GKO48_11455</name>
</gene>
<evidence type="ECO:0000313" key="5">
    <source>
        <dbReference type="Proteomes" id="UP001321249"/>
    </source>
</evidence>
<evidence type="ECO:0000313" key="2">
    <source>
        <dbReference type="EMBL" id="MDG0867418.1"/>
    </source>
</evidence>
<evidence type="ECO:0000313" key="4">
    <source>
        <dbReference type="Proteomes" id="UP001219901"/>
    </source>
</evidence>
<dbReference type="Proteomes" id="UP001321249">
    <property type="component" value="Unassembled WGS sequence"/>
</dbReference>
<evidence type="ECO:0000256" key="1">
    <source>
        <dbReference type="SAM" id="MobiDB-lite"/>
    </source>
</evidence>
<proteinExistence type="predicted"/>
<name>A0AAJ6CVH8_9CHLR</name>
<accession>A0AAJ6CVH8</accession>
<dbReference type="RefSeq" id="WP_342825767.1">
    <property type="nucleotide sequence ID" value="NZ_CP046146.1"/>
</dbReference>
<evidence type="ECO:0000313" key="3">
    <source>
        <dbReference type="EMBL" id="WFG40204.1"/>
    </source>
</evidence>
<feature type="region of interest" description="Disordered" evidence="1">
    <location>
        <begin position="280"/>
        <end position="319"/>
    </location>
</feature>
<dbReference type="AlphaFoldDB" id="A0AAJ6CVH8"/>
<feature type="region of interest" description="Disordered" evidence="1">
    <location>
        <begin position="345"/>
        <end position="369"/>
    </location>
</feature>
<reference evidence="3" key="2">
    <citation type="journal article" date="2023" name="Nat. Commun.">
        <title>Cultivation of marine bacteria of the SAR202 clade.</title>
        <authorList>
            <person name="Lim Y."/>
            <person name="Seo J.H."/>
            <person name="Giovannoni S.J."/>
            <person name="Kang I."/>
            <person name="Cho J.C."/>
        </authorList>
    </citation>
    <scope>NUCLEOTIDE SEQUENCE</scope>
    <source>
        <strain evidence="3">JH1073</strain>
    </source>
</reference>
<dbReference type="Proteomes" id="UP001219901">
    <property type="component" value="Chromosome"/>
</dbReference>
<dbReference type="EMBL" id="CP046147">
    <property type="protein sequence ID" value="WFG40204.1"/>
    <property type="molecule type" value="Genomic_DNA"/>
</dbReference>
<reference evidence="4 5" key="1">
    <citation type="submission" date="2019-11" db="EMBL/GenBank/DDBJ databases">
        <authorList>
            <person name="Cho J.-C."/>
        </authorList>
    </citation>
    <scope>NUCLEOTIDE SEQUENCE [LARGE SCALE GENOMIC DNA]</scope>
    <source>
        <strain evidence="3 4">JH1073</strain>
        <strain evidence="2 5">JH702</strain>
    </source>
</reference>
<keyword evidence="4" id="KW-1185">Reference proteome</keyword>